<proteinExistence type="predicted"/>
<name>A0A3M8ST26_9GAMM</name>
<keyword evidence="1" id="KW-0812">Transmembrane</keyword>
<dbReference type="EMBL" id="RIBS01000003">
    <property type="protein sequence ID" value="RNF84461.1"/>
    <property type="molecule type" value="Genomic_DNA"/>
</dbReference>
<keyword evidence="1" id="KW-0472">Membrane</keyword>
<evidence type="ECO:0000256" key="1">
    <source>
        <dbReference type="SAM" id="Phobius"/>
    </source>
</evidence>
<gene>
    <name evidence="2" type="ORF">EER27_08825</name>
</gene>
<dbReference type="RefSeq" id="WP_123087646.1">
    <property type="nucleotide sequence ID" value="NZ_RIBS01000003.1"/>
</dbReference>
<keyword evidence="3" id="KW-1185">Reference proteome</keyword>
<feature type="transmembrane region" description="Helical" evidence="1">
    <location>
        <begin position="7"/>
        <end position="28"/>
    </location>
</feature>
<organism evidence="2 3">
    <name type="scientific">Montanilutibacter psychrotolerans</name>
    <dbReference type="NCBI Taxonomy" id="1327343"/>
    <lineage>
        <taxon>Bacteria</taxon>
        <taxon>Pseudomonadati</taxon>
        <taxon>Pseudomonadota</taxon>
        <taxon>Gammaproteobacteria</taxon>
        <taxon>Lysobacterales</taxon>
        <taxon>Lysobacteraceae</taxon>
        <taxon>Montanilutibacter</taxon>
    </lineage>
</organism>
<dbReference type="OrthoDB" id="6027283at2"/>
<dbReference type="AlphaFoldDB" id="A0A3M8ST26"/>
<dbReference type="Proteomes" id="UP000267049">
    <property type="component" value="Unassembled WGS sequence"/>
</dbReference>
<evidence type="ECO:0000313" key="3">
    <source>
        <dbReference type="Proteomes" id="UP000267049"/>
    </source>
</evidence>
<accession>A0A3M8ST26</accession>
<comment type="caution">
    <text evidence="2">The sequence shown here is derived from an EMBL/GenBank/DDBJ whole genome shotgun (WGS) entry which is preliminary data.</text>
</comment>
<reference evidence="2 3" key="1">
    <citation type="submission" date="2018-11" db="EMBL/GenBank/DDBJ databases">
        <title>Lysobacter cryohumiis sp. nov., isolated from soil in the Tianshan Mountains, Xinjiang, China.</title>
        <authorList>
            <person name="Luo Y."/>
            <person name="Sheng H."/>
        </authorList>
    </citation>
    <scope>NUCLEOTIDE SEQUENCE [LARGE SCALE GENOMIC DNA]</scope>
    <source>
        <strain evidence="2 3">ZS60</strain>
    </source>
</reference>
<protein>
    <submittedName>
        <fullName evidence="2">Uncharacterized protein</fullName>
    </submittedName>
</protein>
<evidence type="ECO:0000313" key="2">
    <source>
        <dbReference type="EMBL" id="RNF84461.1"/>
    </source>
</evidence>
<feature type="transmembrane region" description="Helical" evidence="1">
    <location>
        <begin position="40"/>
        <end position="67"/>
    </location>
</feature>
<keyword evidence="1" id="KW-1133">Transmembrane helix</keyword>
<sequence>MNRSRLFAGWLCVALGFALIALLGYGVIDPPGMPAAGQATSLGALLLGLLPSVLFALAVFVLGLWLLKGGKPKDPR</sequence>